<sequence>MGRKRAKNQVRDTDSIVGRYVIDTGHAEIKPDAFRDNGFYLYVNGVPSSHVVIGEPEYLDFAYMRWFAAAIEDFLGRHGWDTNRLRVTHLGGAGCSMARYLAWRWPQSRHTVVELDTRLGEYVRDWFDIPRSPTVKIRPGDAAEVTASFTAESRDIVIRDVFSGDSTPSALTTTEFAQQVYQALTPGGLYLANCGARSGVHDARAEIARLQEIFAEVAVISDAGTLQGRSGGNMVLVATDAQLPQAGSPAADQLRSVLLRGAVPAQYLDADQTQNWSRE</sequence>
<evidence type="ECO:0000313" key="4">
    <source>
        <dbReference type="Proteomes" id="UP001243856"/>
    </source>
</evidence>
<dbReference type="Proteomes" id="UP001243856">
    <property type="component" value="Unassembled WGS sequence"/>
</dbReference>
<evidence type="ECO:0000313" key="3">
    <source>
        <dbReference type="Proteomes" id="UP001226160"/>
    </source>
</evidence>
<proteinExistence type="predicted"/>
<dbReference type="SUPFAM" id="SSF53335">
    <property type="entry name" value="S-adenosyl-L-methionine-dependent methyltransferases"/>
    <property type="match status" value="1"/>
</dbReference>
<accession>A0AAP4BUB1</accession>
<dbReference type="InterPro" id="IPR029063">
    <property type="entry name" value="SAM-dependent_MTases_sf"/>
</dbReference>
<organism evidence="2 3">
    <name type="scientific">Corynebacterium propinquum</name>
    <dbReference type="NCBI Taxonomy" id="43769"/>
    <lineage>
        <taxon>Bacteria</taxon>
        <taxon>Bacillati</taxon>
        <taxon>Actinomycetota</taxon>
        <taxon>Actinomycetes</taxon>
        <taxon>Mycobacteriales</taxon>
        <taxon>Corynebacteriaceae</taxon>
        <taxon>Corynebacterium</taxon>
    </lineage>
</organism>
<dbReference type="RefSeq" id="WP_049168398.1">
    <property type="nucleotide sequence ID" value="NZ_CP068160.1"/>
</dbReference>
<dbReference type="AlphaFoldDB" id="A0AAP4BUB1"/>
<dbReference type="NCBIfam" id="NF037959">
    <property type="entry name" value="MFS_SpdSyn"/>
    <property type="match status" value="1"/>
</dbReference>
<dbReference type="EMBL" id="JASNVP010000003">
    <property type="protein sequence ID" value="MDK4325656.1"/>
    <property type="molecule type" value="Genomic_DNA"/>
</dbReference>
<name>A0AAP4BUB1_9CORY</name>
<gene>
    <name evidence="1" type="ORF">QPX45_03860</name>
    <name evidence="2" type="ORF">QPX54_03880</name>
</gene>
<evidence type="ECO:0000313" key="2">
    <source>
        <dbReference type="EMBL" id="MDK4325656.1"/>
    </source>
</evidence>
<comment type="caution">
    <text evidence="2">The sequence shown here is derived from an EMBL/GenBank/DDBJ whole genome shotgun (WGS) entry which is preliminary data.</text>
</comment>
<reference evidence="2 4" key="1">
    <citation type="submission" date="2023-05" db="EMBL/GenBank/DDBJ databases">
        <title>Metabolic capabilities are highly conserved among human nasal-associated Corynebacterium species in pangenomic analyses.</title>
        <authorList>
            <person name="Tran T.H."/>
            <person name="Roberts A.Q."/>
            <person name="Escapa I.F."/>
            <person name="Gao W."/>
            <person name="Conlan S."/>
            <person name="Kong H."/>
            <person name="Segre J.A."/>
            <person name="Kelly M.S."/>
            <person name="Lemon K.P."/>
        </authorList>
    </citation>
    <scope>NUCLEOTIDE SEQUENCE</scope>
    <source>
        <strain evidence="2">KPL2654</strain>
        <strain evidence="1 4">KPL2811</strain>
    </source>
</reference>
<keyword evidence="4" id="KW-1185">Reference proteome</keyword>
<dbReference type="Proteomes" id="UP001226160">
    <property type="component" value="Unassembled WGS sequence"/>
</dbReference>
<evidence type="ECO:0000313" key="1">
    <source>
        <dbReference type="EMBL" id="MDK4300392.1"/>
    </source>
</evidence>
<dbReference type="EMBL" id="JASNVK010000005">
    <property type="protein sequence ID" value="MDK4300392.1"/>
    <property type="molecule type" value="Genomic_DNA"/>
</dbReference>
<protein>
    <submittedName>
        <fullName evidence="2">Fused MFS/spermidine synthase</fullName>
    </submittedName>
</protein>
<dbReference type="Gene3D" id="3.40.50.150">
    <property type="entry name" value="Vaccinia Virus protein VP39"/>
    <property type="match status" value="1"/>
</dbReference>